<keyword evidence="2" id="KW-1185">Reference proteome</keyword>
<gene>
    <name evidence="1" type="ORF">OQ273_12070</name>
</gene>
<evidence type="ECO:0000313" key="1">
    <source>
        <dbReference type="EMBL" id="MDA5399311.1"/>
    </source>
</evidence>
<protein>
    <submittedName>
        <fullName evidence="1">Uncharacterized protein</fullName>
    </submittedName>
</protein>
<reference evidence="1" key="1">
    <citation type="submission" date="2022-11" db="EMBL/GenBank/DDBJ databases">
        <title>Draft genome sequence of Hoeflea poritis E7-10 and Hoeflea prorocentri PM5-8, separated from scleractinian coral Porites lutea and marine dinoflagellate.</title>
        <authorList>
            <person name="Zhang G."/>
            <person name="Wei Q."/>
            <person name="Cai L."/>
        </authorList>
    </citation>
    <scope>NUCLEOTIDE SEQUENCE</scope>
    <source>
        <strain evidence="1">PM5-8</strain>
    </source>
</reference>
<comment type="caution">
    <text evidence="1">The sequence shown here is derived from an EMBL/GenBank/DDBJ whole genome shotgun (WGS) entry which is preliminary data.</text>
</comment>
<sequence>MKAAEEDIDFFPLFAKPGSGGPERGINPGIQAQEKMPSFFGSLILTEWVLQLPVPVY</sequence>
<name>A0A9X3ZI58_9HYPH</name>
<organism evidence="1 2">
    <name type="scientific">Hoeflea prorocentri</name>
    <dbReference type="NCBI Taxonomy" id="1922333"/>
    <lineage>
        <taxon>Bacteria</taxon>
        <taxon>Pseudomonadati</taxon>
        <taxon>Pseudomonadota</taxon>
        <taxon>Alphaproteobacteria</taxon>
        <taxon>Hyphomicrobiales</taxon>
        <taxon>Rhizobiaceae</taxon>
        <taxon>Hoeflea</taxon>
    </lineage>
</organism>
<dbReference type="EMBL" id="JAPJZI010000001">
    <property type="protein sequence ID" value="MDA5399311.1"/>
    <property type="molecule type" value="Genomic_DNA"/>
</dbReference>
<accession>A0A9X3ZI58</accession>
<evidence type="ECO:0000313" key="2">
    <source>
        <dbReference type="Proteomes" id="UP001151234"/>
    </source>
</evidence>
<proteinExistence type="predicted"/>
<dbReference type="Proteomes" id="UP001151234">
    <property type="component" value="Unassembled WGS sequence"/>
</dbReference>
<dbReference type="AlphaFoldDB" id="A0A9X3ZI58"/>